<feature type="non-terminal residue" evidence="2">
    <location>
        <position position="126"/>
    </location>
</feature>
<evidence type="ECO:0000256" key="1">
    <source>
        <dbReference type="SAM" id="Phobius"/>
    </source>
</evidence>
<name>X0WIH7_9ZZZZ</name>
<sequence length="126" mass="13847">MKPKENNLEKNISRLVKLAGDADKPSGAFVDSVTEDALDELKAAGRKHDRSDKSIKINWIRALSWAAVILIVCGVGISILVPNLNKARRLTPALSEISQLYSLEAQVKEDKGPKPAKIQYTQVPKD</sequence>
<feature type="transmembrane region" description="Helical" evidence="1">
    <location>
        <begin position="62"/>
        <end position="81"/>
    </location>
</feature>
<keyword evidence="1" id="KW-1133">Transmembrane helix</keyword>
<gene>
    <name evidence="2" type="ORF">S01H1_59031</name>
</gene>
<dbReference type="AlphaFoldDB" id="X0WIH7"/>
<dbReference type="EMBL" id="BARS01038587">
    <property type="protein sequence ID" value="GAG24323.1"/>
    <property type="molecule type" value="Genomic_DNA"/>
</dbReference>
<evidence type="ECO:0000313" key="2">
    <source>
        <dbReference type="EMBL" id="GAG24323.1"/>
    </source>
</evidence>
<keyword evidence="1" id="KW-0472">Membrane</keyword>
<proteinExistence type="predicted"/>
<keyword evidence="1" id="KW-0812">Transmembrane</keyword>
<reference evidence="2" key="1">
    <citation type="journal article" date="2014" name="Front. Microbiol.">
        <title>High frequency of phylogenetically diverse reductive dehalogenase-homologous genes in deep subseafloor sedimentary metagenomes.</title>
        <authorList>
            <person name="Kawai M."/>
            <person name="Futagami T."/>
            <person name="Toyoda A."/>
            <person name="Takaki Y."/>
            <person name="Nishi S."/>
            <person name="Hori S."/>
            <person name="Arai W."/>
            <person name="Tsubouchi T."/>
            <person name="Morono Y."/>
            <person name="Uchiyama I."/>
            <person name="Ito T."/>
            <person name="Fujiyama A."/>
            <person name="Inagaki F."/>
            <person name="Takami H."/>
        </authorList>
    </citation>
    <scope>NUCLEOTIDE SEQUENCE</scope>
    <source>
        <strain evidence="2">Expedition CK06-06</strain>
    </source>
</reference>
<comment type="caution">
    <text evidence="2">The sequence shown here is derived from an EMBL/GenBank/DDBJ whole genome shotgun (WGS) entry which is preliminary data.</text>
</comment>
<accession>X0WIH7</accession>
<organism evidence="2">
    <name type="scientific">marine sediment metagenome</name>
    <dbReference type="NCBI Taxonomy" id="412755"/>
    <lineage>
        <taxon>unclassified sequences</taxon>
        <taxon>metagenomes</taxon>
        <taxon>ecological metagenomes</taxon>
    </lineage>
</organism>
<protein>
    <submittedName>
        <fullName evidence="2">Uncharacterized protein</fullName>
    </submittedName>
</protein>